<dbReference type="OrthoDB" id="276323at2759"/>
<dbReference type="InterPro" id="IPR008862">
    <property type="entry name" value="Tcp11"/>
</dbReference>
<dbReference type="PANTHER" id="PTHR12832">
    <property type="entry name" value="TESTIS-SPECIFIC PROTEIN PBS13 T-COMPLEX 11"/>
    <property type="match status" value="1"/>
</dbReference>
<dbReference type="RefSeq" id="XP_007784188.1">
    <property type="nucleotide sequence ID" value="XM_007785998.1"/>
</dbReference>
<comment type="similarity">
    <text evidence="1">Belongs to the TCP11 family.</text>
</comment>
<evidence type="ECO:0000313" key="3">
    <source>
        <dbReference type="EMBL" id="EON68871.1"/>
    </source>
</evidence>
<name>R7Z4K1_CONA1</name>
<dbReference type="Proteomes" id="UP000016924">
    <property type="component" value="Unassembled WGS sequence"/>
</dbReference>
<feature type="region of interest" description="Disordered" evidence="2">
    <location>
        <begin position="525"/>
        <end position="589"/>
    </location>
</feature>
<keyword evidence="4" id="KW-1185">Reference proteome</keyword>
<reference evidence="4" key="1">
    <citation type="submission" date="2012-06" db="EMBL/GenBank/DDBJ databases">
        <title>The genome sequence of Coniosporium apollinis CBS 100218.</title>
        <authorList>
            <consortium name="The Broad Institute Genome Sequencing Platform"/>
            <person name="Cuomo C."/>
            <person name="Gorbushina A."/>
            <person name="Noack S."/>
            <person name="Walker B."/>
            <person name="Young S.K."/>
            <person name="Zeng Q."/>
            <person name="Gargeya S."/>
            <person name="Fitzgerald M."/>
            <person name="Haas B."/>
            <person name="Abouelleil A."/>
            <person name="Alvarado L."/>
            <person name="Arachchi H.M."/>
            <person name="Berlin A.M."/>
            <person name="Chapman S.B."/>
            <person name="Goldberg J."/>
            <person name="Griggs A."/>
            <person name="Gujja S."/>
            <person name="Hansen M."/>
            <person name="Howarth C."/>
            <person name="Imamovic A."/>
            <person name="Larimer J."/>
            <person name="McCowan C."/>
            <person name="Montmayeur A."/>
            <person name="Murphy C."/>
            <person name="Neiman D."/>
            <person name="Pearson M."/>
            <person name="Priest M."/>
            <person name="Roberts A."/>
            <person name="Saif S."/>
            <person name="Shea T."/>
            <person name="Sisk P."/>
            <person name="Sykes S."/>
            <person name="Wortman J."/>
            <person name="Nusbaum C."/>
            <person name="Birren B."/>
        </authorList>
    </citation>
    <scope>NUCLEOTIDE SEQUENCE [LARGE SCALE GENOMIC DNA]</scope>
    <source>
        <strain evidence="4">CBS 100218</strain>
    </source>
</reference>
<evidence type="ECO:0000313" key="4">
    <source>
        <dbReference type="Proteomes" id="UP000016924"/>
    </source>
</evidence>
<proteinExistence type="inferred from homology"/>
<dbReference type="HOGENOM" id="CLU_016970_2_1_1"/>
<accession>R7Z4K1</accession>
<dbReference type="EMBL" id="JH767602">
    <property type="protein sequence ID" value="EON68871.1"/>
    <property type="molecule type" value="Genomic_DNA"/>
</dbReference>
<dbReference type="Pfam" id="PF05794">
    <property type="entry name" value="Tcp11"/>
    <property type="match status" value="1"/>
</dbReference>
<dbReference type="eggNOG" id="KOG1981">
    <property type="taxonomic scope" value="Eukaryota"/>
</dbReference>
<protein>
    <submittedName>
        <fullName evidence="3">Uncharacterized protein</fullName>
    </submittedName>
</protein>
<feature type="compositionally biased region" description="Polar residues" evidence="2">
    <location>
        <begin position="537"/>
        <end position="571"/>
    </location>
</feature>
<organism evidence="3 4">
    <name type="scientific">Coniosporium apollinis (strain CBS 100218)</name>
    <name type="common">Rock-inhabiting black yeast</name>
    <dbReference type="NCBI Taxonomy" id="1168221"/>
    <lineage>
        <taxon>Eukaryota</taxon>
        <taxon>Fungi</taxon>
        <taxon>Dikarya</taxon>
        <taxon>Ascomycota</taxon>
        <taxon>Pezizomycotina</taxon>
        <taxon>Dothideomycetes</taxon>
        <taxon>Dothideomycetes incertae sedis</taxon>
        <taxon>Coniosporium</taxon>
    </lineage>
</organism>
<dbReference type="AlphaFoldDB" id="R7Z4K1"/>
<dbReference type="OMA" id="CAPMRDV"/>
<dbReference type="GO" id="GO:0010737">
    <property type="term" value="P:protein kinase A signaling"/>
    <property type="evidence" value="ECO:0007669"/>
    <property type="project" value="TreeGrafter"/>
</dbReference>
<dbReference type="PANTHER" id="PTHR12832:SF11">
    <property type="entry name" value="LD23868P"/>
    <property type="match status" value="1"/>
</dbReference>
<dbReference type="GeneID" id="19905440"/>
<sequence>MAQCFYSAARFPPITKQSLSELDIGSILSNPKLRHDVNFDRELHFRPNLDGAKGRSKIKTAEEYWDALVAELELYNRFAQNTALEGYNEQAWAPFIKASQVRIPLMFETIRDILKNLLPEREHTSIDEHLDVPMLMQEIEKGVCDLLSISRWLAQVLKAHCAPMRDAWVDKMVKQTEIGVETCSMRSIVYGLRELLGILEAMKLDVANHQIRHLRAMLIEATIKYEQESHLSRIECSRMSVESSQEWYLQEKSLNSGALPAPPSKNESQEQLAAFVCGVLRKLVADPREPFPETFYLDFDRLRSIRTELQDLIHFEICSEVFNSLAERLRCRTVGVDTRQLLRDVLFAITGFHGSREVSQRWTMAIGNIAVELVRQALQLACSSRVYDSGLVQKVEEELRYALNPLCYARHAAALESSLVQHVLNGAVAHISSSPIEIFNAFVAPTGSQTLPSPSPPPSYHGNAAIVPPVQRSLPRVDAMTDLTRRITHIAILHWRIWSPLVYLNKDVKIDWSLRLTPCTTPQPAQIFHAPTPPPSQTIRSTGDISTASTSVEQRVKSLSSSPEPETGQPTEQHDPSETASLAYRNLPR</sequence>
<gene>
    <name evidence="3" type="ORF">W97_08129</name>
</gene>
<evidence type="ECO:0000256" key="2">
    <source>
        <dbReference type="SAM" id="MobiDB-lite"/>
    </source>
</evidence>
<dbReference type="STRING" id="1168221.R7Z4K1"/>
<evidence type="ECO:0000256" key="1">
    <source>
        <dbReference type="ARBA" id="ARBA00010954"/>
    </source>
</evidence>